<evidence type="ECO:0000256" key="5">
    <source>
        <dbReference type="ARBA" id="ARBA00022692"/>
    </source>
</evidence>
<evidence type="ECO:0000256" key="3">
    <source>
        <dbReference type="ARBA" id="ARBA00022448"/>
    </source>
</evidence>
<dbReference type="EMBL" id="JACHXS010000004">
    <property type="protein sequence ID" value="MBB3221636.1"/>
    <property type="molecule type" value="Genomic_DNA"/>
</dbReference>
<comment type="subcellular location">
    <subcellularLocation>
        <location evidence="1">Cell outer membrane</location>
        <topology evidence="1">Multi-pass membrane protein</topology>
    </subcellularLocation>
</comment>
<dbReference type="Gene3D" id="2.40.170.10">
    <property type="entry name" value="Porin, LamB type"/>
    <property type="match status" value="1"/>
</dbReference>
<dbReference type="GO" id="GO:0009279">
    <property type="term" value="C:cell outer membrane"/>
    <property type="evidence" value="ECO:0007669"/>
    <property type="project" value="UniProtKB-SubCell"/>
</dbReference>
<evidence type="ECO:0000313" key="11">
    <source>
        <dbReference type="EMBL" id="MBB3221636.1"/>
    </source>
</evidence>
<dbReference type="AlphaFoldDB" id="A0A4P8HHZ9"/>
<evidence type="ECO:0000313" key="12">
    <source>
        <dbReference type="EMBL" id="QCP09133.1"/>
    </source>
</evidence>
<sequence length="423" mass="45021">MYYRTGRSRLLAALLAATCGGAAADSGQDREGFHAYMRVGTGTSASNDRGPQSCYSLGGNTVPYRLGNDCDSVFEGGYTKTVAQSGDVQYVATIWGAAYSNKTGFQDAKIDLLKGYIEAKGLDFLRGGTAWIGKRYYNRPSIHMMDFQYINFSGTGAGLDKVGLGPGKFSYAFFKDNDLNLTGPDGRVLDSTAAIRQNLAYQELPVNAGGTIDVALSLITAQGTEARGERHDGWQVSVFHKQKNVLGGANTFGIQHGVGPGTGIGGSHGGMGASGSTLLGADVTRTRMLDNLWIQPTWNLGMEMIALVQKDKSNANGSSTWMSMGVRPVYALARHLKLIGEFSADRVTSPNGGPAKRLTKLTFAPTIAAGPDLWARPELRAFVTYGRWNNAATASVNAANNSGPVYNNGTSGTSFGFHAEAWF</sequence>
<dbReference type="InterPro" id="IPR036998">
    <property type="entry name" value="Porin_LamB_sf"/>
</dbReference>
<evidence type="ECO:0000256" key="10">
    <source>
        <dbReference type="SAM" id="SignalP"/>
    </source>
</evidence>
<dbReference type="InterPro" id="IPR003192">
    <property type="entry name" value="Porin_LamB"/>
</dbReference>
<proteinExistence type="inferred from homology"/>
<dbReference type="InterPro" id="IPR050286">
    <property type="entry name" value="G_neg_Bact_CarbUptk_Porin"/>
</dbReference>
<evidence type="ECO:0000256" key="6">
    <source>
        <dbReference type="ARBA" id="ARBA00023065"/>
    </source>
</evidence>
<evidence type="ECO:0000256" key="9">
    <source>
        <dbReference type="ARBA" id="ARBA00023237"/>
    </source>
</evidence>
<organism evidence="11 14">
    <name type="scientific">Pseudoduganella umbonata</name>
    <dbReference type="NCBI Taxonomy" id="864828"/>
    <lineage>
        <taxon>Bacteria</taxon>
        <taxon>Pseudomonadati</taxon>
        <taxon>Pseudomonadota</taxon>
        <taxon>Betaproteobacteria</taxon>
        <taxon>Burkholderiales</taxon>
        <taxon>Oxalobacteraceae</taxon>
        <taxon>Telluria group</taxon>
        <taxon>Pseudoduganella</taxon>
    </lineage>
</organism>
<dbReference type="EMBL" id="CP040017">
    <property type="protein sequence ID" value="QCP09133.1"/>
    <property type="molecule type" value="Genomic_DNA"/>
</dbReference>
<dbReference type="RefSeq" id="WP_137312022.1">
    <property type="nucleotide sequence ID" value="NZ_CP040017.1"/>
</dbReference>
<dbReference type="GO" id="GO:0006811">
    <property type="term" value="P:monoatomic ion transport"/>
    <property type="evidence" value="ECO:0007669"/>
    <property type="project" value="UniProtKB-KW"/>
</dbReference>
<evidence type="ECO:0000256" key="7">
    <source>
        <dbReference type="ARBA" id="ARBA00023114"/>
    </source>
</evidence>
<keyword evidence="5" id="KW-0812">Transmembrane</keyword>
<dbReference type="Proteomes" id="UP000584325">
    <property type="component" value="Unassembled WGS sequence"/>
</dbReference>
<keyword evidence="6" id="KW-0406">Ion transport</keyword>
<dbReference type="SUPFAM" id="SSF56935">
    <property type="entry name" value="Porins"/>
    <property type="match status" value="1"/>
</dbReference>
<accession>A0A4P8HHZ9</accession>
<evidence type="ECO:0000256" key="4">
    <source>
        <dbReference type="ARBA" id="ARBA00022452"/>
    </source>
</evidence>
<keyword evidence="13" id="KW-1185">Reference proteome</keyword>
<dbReference type="Pfam" id="PF02264">
    <property type="entry name" value="LamB"/>
    <property type="match status" value="1"/>
</dbReference>
<feature type="signal peptide" evidence="10">
    <location>
        <begin position="1"/>
        <end position="24"/>
    </location>
</feature>
<evidence type="ECO:0000256" key="1">
    <source>
        <dbReference type="ARBA" id="ARBA00004571"/>
    </source>
</evidence>
<keyword evidence="4" id="KW-1134">Transmembrane beta strand</keyword>
<comment type="similarity">
    <text evidence="2">Belongs to the porin LamB (TC 1.B.3) family.</text>
</comment>
<reference evidence="12 13" key="1">
    <citation type="submission" date="2019-05" db="EMBL/GenBank/DDBJ databases">
        <title>Draft Genome Sequences of Six Type Strains of the Genus Massilia.</title>
        <authorList>
            <person name="Miess H."/>
            <person name="Frediansyhah A."/>
            <person name="Gross H."/>
        </authorList>
    </citation>
    <scope>NUCLEOTIDE SEQUENCE [LARGE SCALE GENOMIC DNA]</scope>
    <source>
        <strain evidence="12 13">DSMZ 26121</strain>
    </source>
</reference>
<dbReference type="PANTHER" id="PTHR38762:SF1">
    <property type="entry name" value="CRYPTIC OUTER MEMBRANE PORIN BGLH-RELATED"/>
    <property type="match status" value="1"/>
</dbReference>
<evidence type="ECO:0000256" key="2">
    <source>
        <dbReference type="ARBA" id="ARBA00007055"/>
    </source>
</evidence>
<gene>
    <name evidence="12" type="ORF">FCL38_00785</name>
    <name evidence="11" type="ORF">FHS02_002446</name>
</gene>
<evidence type="ECO:0000313" key="14">
    <source>
        <dbReference type="Proteomes" id="UP000584325"/>
    </source>
</evidence>
<keyword evidence="8" id="KW-0472">Membrane</keyword>
<evidence type="ECO:0000313" key="13">
    <source>
        <dbReference type="Proteomes" id="UP000298763"/>
    </source>
</evidence>
<reference evidence="11 14" key="2">
    <citation type="submission" date="2020-08" db="EMBL/GenBank/DDBJ databases">
        <title>Genomic Encyclopedia of Type Strains, Phase III (KMG-III): the genomes of soil and plant-associated and newly described type strains.</title>
        <authorList>
            <person name="Whitman W."/>
        </authorList>
    </citation>
    <scope>NUCLEOTIDE SEQUENCE [LARGE SCALE GENOMIC DNA]</scope>
    <source>
        <strain evidence="11 14">CECT 7753</strain>
    </source>
</reference>
<keyword evidence="3" id="KW-0813">Transport</keyword>
<keyword evidence="9" id="KW-0998">Cell outer membrane</keyword>
<dbReference type="GO" id="GO:0015144">
    <property type="term" value="F:carbohydrate transmembrane transporter activity"/>
    <property type="evidence" value="ECO:0007669"/>
    <property type="project" value="TreeGrafter"/>
</dbReference>
<protein>
    <submittedName>
        <fullName evidence="12">Carbohydrate porin</fullName>
    </submittedName>
    <submittedName>
        <fullName evidence="11">Maltoporin</fullName>
    </submittedName>
</protein>
<dbReference type="Proteomes" id="UP000298763">
    <property type="component" value="Chromosome"/>
</dbReference>
<dbReference type="OrthoDB" id="106611at2"/>
<evidence type="ECO:0000256" key="8">
    <source>
        <dbReference type="ARBA" id="ARBA00023136"/>
    </source>
</evidence>
<keyword evidence="7" id="KW-0626">Porin</keyword>
<feature type="chain" id="PRO_5044607148" evidence="10">
    <location>
        <begin position="25"/>
        <end position="423"/>
    </location>
</feature>
<keyword evidence="10" id="KW-0732">Signal</keyword>
<dbReference type="GO" id="GO:0015774">
    <property type="term" value="P:polysaccharide transport"/>
    <property type="evidence" value="ECO:0007669"/>
    <property type="project" value="TreeGrafter"/>
</dbReference>
<dbReference type="GO" id="GO:0046930">
    <property type="term" value="C:pore complex"/>
    <property type="evidence" value="ECO:0007669"/>
    <property type="project" value="UniProtKB-KW"/>
</dbReference>
<dbReference type="PANTHER" id="PTHR38762">
    <property type="entry name" value="CRYPTIC OUTER MEMBRANE PORIN BGLH-RELATED"/>
    <property type="match status" value="1"/>
</dbReference>
<dbReference type="GO" id="GO:0015288">
    <property type="term" value="F:porin activity"/>
    <property type="evidence" value="ECO:0007669"/>
    <property type="project" value="UniProtKB-KW"/>
</dbReference>
<name>A0A4P8HHZ9_9BURK</name>